<sequence length="69" mass="7810">MNVYMRCPCVCHSFSGVKKINVKGEEPVQIDKRLPLMNSCFSSFHHSGTLFPGMCRKILFLCSMLSVLL</sequence>
<dbReference type="EMBL" id="GGEC01012325">
    <property type="protein sequence ID" value="MBW92808.1"/>
    <property type="molecule type" value="Transcribed_RNA"/>
</dbReference>
<accession>A0A2P2JH61</accession>
<name>A0A2P2JH61_RHIMU</name>
<protein>
    <submittedName>
        <fullName evidence="1">Leucine-rich repeat-containing protein</fullName>
    </submittedName>
</protein>
<organism evidence="1">
    <name type="scientific">Rhizophora mucronata</name>
    <name type="common">Asiatic mangrove</name>
    <dbReference type="NCBI Taxonomy" id="61149"/>
    <lineage>
        <taxon>Eukaryota</taxon>
        <taxon>Viridiplantae</taxon>
        <taxon>Streptophyta</taxon>
        <taxon>Embryophyta</taxon>
        <taxon>Tracheophyta</taxon>
        <taxon>Spermatophyta</taxon>
        <taxon>Magnoliopsida</taxon>
        <taxon>eudicotyledons</taxon>
        <taxon>Gunneridae</taxon>
        <taxon>Pentapetalae</taxon>
        <taxon>rosids</taxon>
        <taxon>fabids</taxon>
        <taxon>Malpighiales</taxon>
        <taxon>Rhizophoraceae</taxon>
        <taxon>Rhizophora</taxon>
    </lineage>
</organism>
<reference evidence="1" key="1">
    <citation type="submission" date="2018-02" db="EMBL/GenBank/DDBJ databases">
        <title>Rhizophora mucronata_Transcriptome.</title>
        <authorList>
            <person name="Meera S.P."/>
            <person name="Sreeshan A."/>
            <person name="Augustine A."/>
        </authorList>
    </citation>
    <scope>NUCLEOTIDE SEQUENCE</scope>
    <source>
        <tissue evidence="1">Leaf</tissue>
    </source>
</reference>
<dbReference type="AlphaFoldDB" id="A0A2P2JH61"/>
<proteinExistence type="predicted"/>
<evidence type="ECO:0000313" key="1">
    <source>
        <dbReference type="EMBL" id="MBW92808.1"/>
    </source>
</evidence>